<feature type="compositionally biased region" description="Polar residues" evidence="1">
    <location>
        <begin position="61"/>
        <end position="70"/>
    </location>
</feature>
<feature type="compositionally biased region" description="Basic and acidic residues" evidence="1">
    <location>
        <begin position="151"/>
        <end position="169"/>
    </location>
</feature>
<keyword evidence="3" id="KW-1185">Reference proteome</keyword>
<dbReference type="EMBL" id="KQ085935">
    <property type="protein sequence ID" value="KLO15064.1"/>
    <property type="molecule type" value="Genomic_DNA"/>
</dbReference>
<reference evidence="2 3" key="1">
    <citation type="submission" date="2015-04" db="EMBL/GenBank/DDBJ databases">
        <title>Complete genome sequence of Schizopora paradoxa KUC8140, a cosmopolitan wood degrader in East Asia.</title>
        <authorList>
            <consortium name="DOE Joint Genome Institute"/>
            <person name="Min B."/>
            <person name="Park H."/>
            <person name="Jang Y."/>
            <person name="Kim J.-J."/>
            <person name="Kim K.H."/>
            <person name="Pangilinan J."/>
            <person name="Lipzen A."/>
            <person name="Riley R."/>
            <person name="Grigoriev I.V."/>
            <person name="Spatafora J.W."/>
            <person name="Choi I.-G."/>
        </authorList>
    </citation>
    <scope>NUCLEOTIDE SEQUENCE [LARGE SCALE GENOMIC DNA]</scope>
    <source>
        <strain evidence="2 3">KUC8140</strain>
    </source>
</reference>
<evidence type="ECO:0000313" key="3">
    <source>
        <dbReference type="Proteomes" id="UP000053477"/>
    </source>
</evidence>
<organism evidence="2 3">
    <name type="scientific">Schizopora paradoxa</name>
    <dbReference type="NCBI Taxonomy" id="27342"/>
    <lineage>
        <taxon>Eukaryota</taxon>
        <taxon>Fungi</taxon>
        <taxon>Dikarya</taxon>
        <taxon>Basidiomycota</taxon>
        <taxon>Agaricomycotina</taxon>
        <taxon>Agaricomycetes</taxon>
        <taxon>Hymenochaetales</taxon>
        <taxon>Schizoporaceae</taxon>
        <taxon>Schizopora</taxon>
    </lineage>
</organism>
<proteinExistence type="predicted"/>
<name>A0A0H2RTB8_9AGAM</name>
<accession>A0A0H2RTB8</accession>
<feature type="compositionally biased region" description="Low complexity" evidence="1">
    <location>
        <begin position="26"/>
        <end position="41"/>
    </location>
</feature>
<protein>
    <submittedName>
        <fullName evidence="2">Uncharacterized protein</fullName>
    </submittedName>
</protein>
<dbReference type="AlphaFoldDB" id="A0A0H2RTB8"/>
<sequence length="187" mass="19302">MGETRAGTGDWCIARRSRLSATRCWTPSSTATSARPSETSSLDTKHNASGSRDGGDERVSSQEGSDQSRSFFIGGRQFALSNGVRICSDGGRTGGGGGRRPSLIGRGWWLAEAKEEGEHLSLCASRASPRVRTPGREVDGILTAGNGGAGKDSERGIKADDGGDGRGSERIGGGGSQECGVVAERDG</sequence>
<dbReference type="InParanoid" id="A0A0H2RTB8"/>
<evidence type="ECO:0000256" key="1">
    <source>
        <dbReference type="SAM" id="MobiDB-lite"/>
    </source>
</evidence>
<feature type="region of interest" description="Disordered" evidence="1">
    <location>
        <begin position="129"/>
        <end position="187"/>
    </location>
</feature>
<dbReference type="Proteomes" id="UP000053477">
    <property type="component" value="Unassembled WGS sequence"/>
</dbReference>
<evidence type="ECO:0000313" key="2">
    <source>
        <dbReference type="EMBL" id="KLO15064.1"/>
    </source>
</evidence>
<gene>
    <name evidence="2" type="ORF">SCHPADRAFT_888824</name>
</gene>
<feature type="region of interest" description="Disordered" evidence="1">
    <location>
        <begin position="22"/>
        <end position="71"/>
    </location>
</feature>